<dbReference type="Proteomes" id="UP000070444">
    <property type="component" value="Unassembled WGS sequence"/>
</dbReference>
<reference evidence="6 7" key="1">
    <citation type="journal article" date="2015" name="Genome Biol. Evol.">
        <title>Phylogenomic analyses indicate that early fungi evolved digesting cell walls of algal ancestors of land plants.</title>
        <authorList>
            <person name="Chang Y."/>
            <person name="Wang S."/>
            <person name="Sekimoto S."/>
            <person name="Aerts A.L."/>
            <person name="Choi C."/>
            <person name="Clum A."/>
            <person name="LaButti K.M."/>
            <person name="Lindquist E.A."/>
            <person name="Yee Ngan C."/>
            <person name="Ohm R.A."/>
            <person name="Salamov A.A."/>
            <person name="Grigoriev I.V."/>
            <person name="Spatafora J.W."/>
            <person name="Berbee M.L."/>
        </authorList>
    </citation>
    <scope>NUCLEOTIDE SEQUENCE [LARGE SCALE GENOMIC DNA]</scope>
    <source>
        <strain evidence="6 7">NRRL 28638</strain>
    </source>
</reference>
<dbReference type="SUPFAM" id="SSF47384">
    <property type="entry name" value="Homodimeric domain of signal transducing histidine kinase"/>
    <property type="match status" value="1"/>
</dbReference>
<dbReference type="Pfam" id="PF00072">
    <property type="entry name" value="Response_reg"/>
    <property type="match status" value="1"/>
</dbReference>
<feature type="domain" description="Response regulatory" evidence="5">
    <location>
        <begin position="634"/>
        <end position="752"/>
    </location>
</feature>
<evidence type="ECO:0000256" key="2">
    <source>
        <dbReference type="ARBA" id="ARBA00023012"/>
    </source>
</evidence>
<evidence type="ECO:0000256" key="3">
    <source>
        <dbReference type="PROSITE-ProRule" id="PRU00169"/>
    </source>
</evidence>
<feature type="domain" description="Histidine kinase" evidence="4">
    <location>
        <begin position="332"/>
        <end position="554"/>
    </location>
</feature>
<evidence type="ECO:0008006" key="8">
    <source>
        <dbReference type="Google" id="ProtNLM"/>
    </source>
</evidence>
<organism evidence="6 7">
    <name type="scientific">Conidiobolus coronatus (strain ATCC 28846 / CBS 209.66 / NRRL 28638)</name>
    <name type="common">Delacroixia coronata</name>
    <dbReference type="NCBI Taxonomy" id="796925"/>
    <lineage>
        <taxon>Eukaryota</taxon>
        <taxon>Fungi</taxon>
        <taxon>Fungi incertae sedis</taxon>
        <taxon>Zoopagomycota</taxon>
        <taxon>Entomophthoromycotina</taxon>
        <taxon>Entomophthoromycetes</taxon>
        <taxon>Entomophthorales</taxon>
        <taxon>Ancylistaceae</taxon>
        <taxon>Conidiobolus</taxon>
    </lineage>
</organism>
<dbReference type="SUPFAM" id="SSF52172">
    <property type="entry name" value="CheY-like"/>
    <property type="match status" value="1"/>
</dbReference>
<dbReference type="SUPFAM" id="SSF55785">
    <property type="entry name" value="PYP-like sensor domain (PAS domain)"/>
    <property type="match status" value="1"/>
</dbReference>
<dbReference type="PANTHER" id="PTHR45339:SF1">
    <property type="entry name" value="HYBRID SIGNAL TRANSDUCTION HISTIDINE KINASE J"/>
    <property type="match status" value="1"/>
</dbReference>
<dbReference type="GO" id="GO:0000155">
    <property type="term" value="F:phosphorelay sensor kinase activity"/>
    <property type="evidence" value="ECO:0007669"/>
    <property type="project" value="InterPro"/>
</dbReference>
<dbReference type="InterPro" id="IPR001789">
    <property type="entry name" value="Sig_transdc_resp-reg_receiver"/>
</dbReference>
<dbReference type="InterPro" id="IPR036890">
    <property type="entry name" value="HATPase_C_sf"/>
</dbReference>
<dbReference type="OrthoDB" id="60033at2759"/>
<keyword evidence="7" id="KW-1185">Reference proteome</keyword>
<feature type="modified residue" description="4-aspartylphosphate" evidence="3">
    <location>
        <position position="687"/>
    </location>
</feature>
<dbReference type="Gene3D" id="1.10.287.130">
    <property type="match status" value="1"/>
</dbReference>
<dbReference type="PRINTS" id="PR00344">
    <property type="entry name" value="BCTRLSENSOR"/>
</dbReference>
<dbReference type="CDD" id="cd17546">
    <property type="entry name" value="REC_hyHK_CKI1_RcsC-like"/>
    <property type="match status" value="1"/>
</dbReference>
<dbReference type="SUPFAM" id="SSF55874">
    <property type="entry name" value="ATPase domain of HSP90 chaperone/DNA topoisomerase II/histidine kinase"/>
    <property type="match status" value="1"/>
</dbReference>
<evidence type="ECO:0000313" key="6">
    <source>
        <dbReference type="EMBL" id="KXN73377.1"/>
    </source>
</evidence>
<accession>A0A137PEG2</accession>
<evidence type="ECO:0000313" key="7">
    <source>
        <dbReference type="Proteomes" id="UP000070444"/>
    </source>
</evidence>
<dbReference type="Gene3D" id="3.30.450.20">
    <property type="entry name" value="PAS domain"/>
    <property type="match status" value="1"/>
</dbReference>
<dbReference type="InterPro" id="IPR005467">
    <property type="entry name" value="His_kinase_dom"/>
</dbReference>
<dbReference type="Gene3D" id="3.30.565.10">
    <property type="entry name" value="Histidine kinase-like ATPase, C-terminal domain"/>
    <property type="match status" value="1"/>
</dbReference>
<dbReference type="InterPro" id="IPR011006">
    <property type="entry name" value="CheY-like_superfamily"/>
</dbReference>
<dbReference type="InterPro" id="IPR035965">
    <property type="entry name" value="PAS-like_dom_sf"/>
</dbReference>
<dbReference type="SMART" id="SM00448">
    <property type="entry name" value="REC"/>
    <property type="match status" value="1"/>
</dbReference>
<dbReference type="PROSITE" id="PS50110">
    <property type="entry name" value="RESPONSE_REGULATORY"/>
    <property type="match status" value="1"/>
</dbReference>
<dbReference type="SMART" id="SM00387">
    <property type="entry name" value="HATPase_c"/>
    <property type="match status" value="1"/>
</dbReference>
<proteinExistence type="predicted"/>
<dbReference type="InterPro" id="IPR036097">
    <property type="entry name" value="HisK_dim/P_sf"/>
</dbReference>
<dbReference type="InterPro" id="IPR003594">
    <property type="entry name" value="HATPase_dom"/>
</dbReference>
<keyword evidence="2" id="KW-0902">Two-component regulatory system</keyword>
<dbReference type="PROSITE" id="PS50109">
    <property type="entry name" value="HIS_KIN"/>
    <property type="match status" value="1"/>
</dbReference>
<dbReference type="STRING" id="796925.A0A137PEG2"/>
<dbReference type="CDD" id="cd00082">
    <property type="entry name" value="HisKA"/>
    <property type="match status" value="1"/>
</dbReference>
<name>A0A137PEG2_CONC2</name>
<dbReference type="SMART" id="SM00388">
    <property type="entry name" value="HisKA"/>
    <property type="match status" value="1"/>
</dbReference>
<gene>
    <name evidence="6" type="ORF">CONCODRAFT_77419</name>
</gene>
<dbReference type="EMBL" id="KQ964438">
    <property type="protein sequence ID" value="KXN73377.1"/>
    <property type="molecule type" value="Genomic_DNA"/>
</dbReference>
<dbReference type="Pfam" id="PF00512">
    <property type="entry name" value="HisKA"/>
    <property type="match status" value="1"/>
</dbReference>
<evidence type="ECO:0000256" key="1">
    <source>
        <dbReference type="ARBA" id="ARBA00022553"/>
    </source>
</evidence>
<keyword evidence="1 3" id="KW-0597">Phosphoprotein</keyword>
<dbReference type="Pfam" id="PF02518">
    <property type="entry name" value="HATPase_c"/>
    <property type="match status" value="1"/>
</dbReference>
<dbReference type="CDD" id="cd16922">
    <property type="entry name" value="HATPase_EvgS-ArcB-TorS-like"/>
    <property type="match status" value="1"/>
</dbReference>
<evidence type="ECO:0000259" key="5">
    <source>
        <dbReference type="PROSITE" id="PS50110"/>
    </source>
</evidence>
<dbReference type="AlphaFoldDB" id="A0A137PEG2"/>
<dbReference type="Gene3D" id="3.40.50.2300">
    <property type="match status" value="1"/>
</dbReference>
<dbReference type="InterPro" id="IPR003661">
    <property type="entry name" value="HisK_dim/P_dom"/>
</dbReference>
<dbReference type="InterPro" id="IPR004358">
    <property type="entry name" value="Sig_transdc_His_kin-like_C"/>
</dbReference>
<sequence>MDWNRSISLQEAINLICVGNITPTIVCNKDLVLGCNPEAATALKTPNGKSLVNQSYISLIQAHFTPSVFNKPLTPPRPSHPTELCYARIPRFDDSYYLAPVRVKRWMFENQEFFTLTFASHDLLSLYMTTNHESSLNAQPSPSFDVPSFDDHNLIPIDHKVCAGTQGTHSFMEQRYQQRLLEEFTNLANLVPVMIWACDPQGNNYYVNNLYREKIGVDYNESWEGSVHPDDAAEYMTNWRVARENGILFESQEIRIRKSPAKVLPDEPNPYRYHLVRAEPVKDPVSGKITQWIGFCTDIQDLKDAEMERKRLIISEQTALQSSKMKSRFLAVMSHEIRTPLFGIIGNTCLLTESKLDSDQREHLENINYSSQLLLRVVGDILDFSKIESGKFEVSCEPFLFNSLFKRADNMFKAEAHNKGVSLTFPQLKSSSCRLMGDHNRILQVLTNFISNSIKFTPEGGFVNVRCDYEILDNPIRYHFKISVEDTGIGIPSETVPLLFSPWTQARNNSQHLHGSGLGLSISKSLVELMGGSVGLSSQLGVGTIAWFELELPLIEHDPSEFVQGIRENATRTHQTIERNSQVDSSCSSCTSESHSPRKLFKSSHSQELLTQETQNVCAIDIPLGCNRLDHEHEVLVAEDNPINQKIIKKFLGKIPNVKITMVENGLEALNAYHDHPNSHYCLILLDHMMPVMNGDLVCQLIREKNSTLPIISVSASTMNNELENFRRVGMSDHLAKPFTAKQLETLIRKWLR</sequence>
<evidence type="ECO:0000259" key="4">
    <source>
        <dbReference type="PROSITE" id="PS50109"/>
    </source>
</evidence>
<dbReference type="PANTHER" id="PTHR45339">
    <property type="entry name" value="HYBRID SIGNAL TRANSDUCTION HISTIDINE KINASE J"/>
    <property type="match status" value="1"/>
</dbReference>
<protein>
    <recommendedName>
        <fullName evidence="8">Histidine kinase</fullName>
    </recommendedName>
</protein>